<feature type="chain" id="PRO_5014673026" evidence="1">
    <location>
        <begin position="23"/>
        <end position="145"/>
    </location>
</feature>
<feature type="signal peptide" evidence="1">
    <location>
        <begin position="1"/>
        <end position="22"/>
    </location>
</feature>
<reference evidence="2 3" key="1">
    <citation type="submission" date="2018-01" db="EMBL/GenBank/DDBJ databases">
        <title>Whole genome analyses suggest that Burkholderia sensu lato contains two further novel genera in the rhizoxinica-symbiotica group Mycetohabitans gen. nov., and Trinickia gen. nov.: implications for the evolution of diazotrophy and nodulation in the Burkholderiaceae.</title>
        <authorList>
            <person name="Estrada-de los Santos P."/>
            <person name="Palmer M."/>
            <person name="Chavez-Ramirez B."/>
            <person name="Beukes C."/>
            <person name="Steenkamp E.T."/>
            <person name="Hirsch A.M."/>
            <person name="Manyaka P."/>
            <person name="Maluk M."/>
            <person name="Lafos M."/>
            <person name="Crook M."/>
            <person name="Gross E."/>
            <person name="Simon M.F."/>
            <person name="Bueno dos Reis Junior F."/>
            <person name="Poole P.S."/>
            <person name="Venter S.N."/>
            <person name="James E.K."/>
        </authorList>
    </citation>
    <scope>NUCLEOTIDE SEQUENCE [LARGE SCALE GENOMIC DNA]</scope>
    <source>
        <strain evidence="2 3">GP25-8</strain>
    </source>
</reference>
<name>A0A2N7WC88_9BURK</name>
<keyword evidence="3" id="KW-1185">Reference proteome</keyword>
<comment type="caution">
    <text evidence="2">The sequence shown here is derived from an EMBL/GenBank/DDBJ whole genome shotgun (WGS) entry which is preliminary data.</text>
</comment>
<dbReference type="Proteomes" id="UP000235347">
    <property type="component" value="Unassembled WGS sequence"/>
</dbReference>
<keyword evidence="1" id="KW-0732">Signal</keyword>
<evidence type="ECO:0000256" key="1">
    <source>
        <dbReference type="SAM" id="SignalP"/>
    </source>
</evidence>
<dbReference type="RefSeq" id="WP_102608550.1">
    <property type="nucleotide sequence ID" value="NZ_CADIKD010000016.1"/>
</dbReference>
<dbReference type="AlphaFoldDB" id="A0A2N7WC88"/>
<organism evidence="2 3">
    <name type="scientific">Trinickia soli</name>
    <dbReference type="NCBI Taxonomy" id="380675"/>
    <lineage>
        <taxon>Bacteria</taxon>
        <taxon>Pseudomonadati</taxon>
        <taxon>Pseudomonadota</taxon>
        <taxon>Betaproteobacteria</taxon>
        <taxon>Burkholderiales</taxon>
        <taxon>Burkholderiaceae</taxon>
        <taxon>Trinickia</taxon>
    </lineage>
</organism>
<dbReference type="EMBL" id="PNYB01000003">
    <property type="protein sequence ID" value="PMS26975.1"/>
    <property type="molecule type" value="Genomic_DNA"/>
</dbReference>
<evidence type="ECO:0000313" key="3">
    <source>
        <dbReference type="Proteomes" id="UP000235347"/>
    </source>
</evidence>
<sequence length="145" mass="15223">MKRYLKLAAVLSLSVAATHAFARNSIGTYSIDNALKSDNGKVGSDIALYFAGQPHPAVLKTLREAATNKKTNAFGRSDELACQHVFLSAVIALQERARALGGNAVINIQSNYKNNLTASATEFTCGSGAVIAGVALKGDVVTLKK</sequence>
<accession>A0A2N7WC88</accession>
<gene>
    <name evidence="2" type="ORF">C0Z19_04130</name>
</gene>
<protein>
    <submittedName>
        <fullName evidence="2">Excinuclease ABC subunit A</fullName>
    </submittedName>
</protein>
<proteinExistence type="predicted"/>
<evidence type="ECO:0000313" key="2">
    <source>
        <dbReference type="EMBL" id="PMS26975.1"/>
    </source>
</evidence>